<dbReference type="InterPro" id="IPR006384">
    <property type="entry name" value="HAD_hydro_PyrdxlP_Pase-like"/>
</dbReference>
<name>A0A5C0B3K3_9BURK</name>
<dbReference type="NCBIfam" id="TIGR01489">
    <property type="entry name" value="DKMTPPase-SF"/>
    <property type="match status" value="1"/>
</dbReference>
<accession>A0A5C0B3K3</accession>
<dbReference type="EMBL" id="CP043046">
    <property type="protein sequence ID" value="QEI09202.1"/>
    <property type="molecule type" value="Genomic_DNA"/>
</dbReference>
<dbReference type="InterPro" id="IPR050582">
    <property type="entry name" value="HAD-like_SerB"/>
</dbReference>
<dbReference type="PANTHER" id="PTHR43344">
    <property type="entry name" value="PHOSPHOSERINE PHOSPHATASE"/>
    <property type="match status" value="1"/>
</dbReference>
<keyword evidence="1" id="KW-0378">Hydrolase</keyword>
<dbReference type="InterPro" id="IPR023214">
    <property type="entry name" value="HAD_sf"/>
</dbReference>
<evidence type="ECO:0000313" key="2">
    <source>
        <dbReference type="EMBL" id="QEI09202.1"/>
    </source>
</evidence>
<sequence>MNPAATPVQLDADSPWIVQCDFDGTISLRDVTDTLLQRFAKPGWEDLEAAWELGEIGSRECMAGQIALLDMSAEEMEAHLQGIAIDPHFADFVALARKLGAPVQVVSDGMDLVIRYLLGLIGLDDLPVIANRLVQVGERSWRLDFPYASEDCKRASGNCKCERLAEQLQHHEHVLFVGDSTSDFCVSGQASFVLAKYRLIDHCVDNDIDHAPIQGFDDAIRLLPALIAHERVTA</sequence>
<reference evidence="2 3" key="1">
    <citation type="submission" date="2019-08" db="EMBL/GenBank/DDBJ databases">
        <title>Amphibian skin-associated Pigmentiphaga: genome sequence and occurrence across geography and hosts.</title>
        <authorList>
            <person name="Bletz M.C."/>
            <person name="Bunk B."/>
            <person name="Sproeer C."/>
            <person name="Biwer P."/>
            <person name="Reiter S."/>
            <person name="Rabemananjara F.C.E."/>
            <person name="Schulz S."/>
            <person name="Overmann J."/>
            <person name="Vences M."/>
        </authorList>
    </citation>
    <scope>NUCLEOTIDE SEQUENCE [LARGE SCALE GENOMIC DNA]</scope>
    <source>
        <strain evidence="2 3">Mada1488</strain>
    </source>
</reference>
<organism evidence="2 3">
    <name type="scientific">Pigmentiphaga aceris</name>
    <dbReference type="NCBI Taxonomy" id="1940612"/>
    <lineage>
        <taxon>Bacteria</taxon>
        <taxon>Pseudomonadati</taxon>
        <taxon>Pseudomonadota</taxon>
        <taxon>Betaproteobacteria</taxon>
        <taxon>Burkholderiales</taxon>
        <taxon>Alcaligenaceae</taxon>
        <taxon>Pigmentiphaga</taxon>
    </lineage>
</organism>
<dbReference type="GO" id="GO:0006564">
    <property type="term" value="P:L-serine biosynthetic process"/>
    <property type="evidence" value="ECO:0007669"/>
    <property type="project" value="TreeGrafter"/>
</dbReference>
<evidence type="ECO:0000313" key="3">
    <source>
        <dbReference type="Proteomes" id="UP000325161"/>
    </source>
</evidence>
<dbReference type="Proteomes" id="UP000325161">
    <property type="component" value="Chromosome"/>
</dbReference>
<evidence type="ECO:0000256" key="1">
    <source>
        <dbReference type="ARBA" id="ARBA00022801"/>
    </source>
</evidence>
<dbReference type="GO" id="GO:0036424">
    <property type="term" value="F:L-phosphoserine phosphatase activity"/>
    <property type="evidence" value="ECO:0007669"/>
    <property type="project" value="TreeGrafter"/>
</dbReference>
<dbReference type="GO" id="GO:0005737">
    <property type="term" value="C:cytoplasm"/>
    <property type="evidence" value="ECO:0007669"/>
    <property type="project" value="TreeGrafter"/>
</dbReference>
<dbReference type="SUPFAM" id="SSF56784">
    <property type="entry name" value="HAD-like"/>
    <property type="match status" value="1"/>
</dbReference>
<dbReference type="OrthoDB" id="9804940at2"/>
<dbReference type="PANTHER" id="PTHR43344:SF21">
    <property type="entry name" value="POLYOL PHOSPHATE PHOSPHATASE PYP1"/>
    <property type="match status" value="1"/>
</dbReference>
<dbReference type="GO" id="GO:0000287">
    <property type="term" value="F:magnesium ion binding"/>
    <property type="evidence" value="ECO:0007669"/>
    <property type="project" value="TreeGrafter"/>
</dbReference>
<dbReference type="InterPro" id="IPR036412">
    <property type="entry name" value="HAD-like_sf"/>
</dbReference>
<keyword evidence="3" id="KW-1185">Reference proteome</keyword>
<protein>
    <submittedName>
        <fullName evidence="2">HAD-IB family phosphatase</fullName>
    </submittedName>
</protein>
<dbReference type="Gene3D" id="3.90.1470.20">
    <property type="match status" value="1"/>
</dbReference>
<dbReference type="NCBIfam" id="TIGR01488">
    <property type="entry name" value="HAD-SF-IB"/>
    <property type="match status" value="1"/>
</dbReference>
<dbReference type="Gene3D" id="3.40.50.1000">
    <property type="entry name" value="HAD superfamily/HAD-like"/>
    <property type="match status" value="1"/>
</dbReference>
<dbReference type="Pfam" id="PF12710">
    <property type="entry name" value="HAD"/>
    <property type="match status" value="1"/>
</dbReference>
<dbReference type="KEGG" id="pacr:FXN63_09020"/>
<dbReference type="AlphaFoldDB" id="A0A5C0B3K3"/>
<proteinExistence type="predicted"/>
<gene>
    <name evidence="2" type="ORF">FXN63_09020</name>
</gene>